<dbReference type="AlphaFoldDB" id="A0A7I8VMF9"/>
<evidence type="ECO:0000313" key="2">
    <source>
        <dbReference type="EMBL" id="CAD5116925.1"/>
    </source>
</evidence>
<dbReference type="Proteomes" id="UP000549394">
    <property type="component" value="Unassembled WGS sequence"/>
</dbReference>
<keyword evidence="1" id="KW-0812">Transmembrane</keyword>
<keyword evidence="1" id="KW-0472">Membrane</keyword>
<reference evidence="2 3" key="1">
    <citation type="submission" date="2020-08" db="EMBL/GenBank/DDBJ databases">
        <authorList>
            <person name="Hejnol A."/>
        </authorList>
    </citation>
    <scope>NUCLEOTIDE SEQUENCE [LARGE SCALE GENOMIC DNA]</scope>
</reference>
<keyword evidence="1" id="KW-1133">Transmembrane helix</keyword>
<protein>
    <submittedName>
        <fullName evidence="2">DgyrCDS5765</fullName>
    </submittedName>
</protein>
<keyword evidence="3" id="KW-1185">Reference proteome</keyword>
<evidence type="ECO:0000313" key="3">
    <source>
        <dbReference type="Proteomes" id="UP000549394"/>
    </source>
</evidence>
<gene>
    <name evidence="2" type="ORF">DGYR_LOCUS5504</name>
</gene>
<feature type="transmembrane region" description="Helical" evidence="1">
    <location>
        <begin position="12"/>
        <end position="32"/>
    </location>
</feature>
<accession>A0A7I8VMF9</accession>
<name>A0A7I8VMF9_9ANNE</name>
<evidence type="ECO:0000256" key="1">
    <source>
        <dbReference type="SAM" id="Phobius"/>
    </source>
</evidence>
<dbReference type="EMBL" id="CAJFCJ010000007">
    <property type="protein sequence ID" value="CAD5116925.1"/>
    <property type="molecule type" value="Genomic_DNA"/>
</dbReference>
<proteinExistence type="predicted"/>
<dbReference type="OrthoDB" id="6148233at2759"/>
<organism evidence="2 3">
    <name type="scientific">Dimorphilus gyrociliatus</name>
    <dbReference type="NCBI Taxonomy" id="2664684"/>
    <lineage>
        <taxon>Eukaryota</taxon>
        <taxon>Metazoa</taxon>
        <taxon>Spiralia</taxon>
        <taxon>Lophotrochozoa</taxon>
        <taxon>Annelida</taxon>
        <taxon>Polychaeta</taxon>
        <taxon>Polychaeta incertae sedis</taxon>
        <taxon>Dinophilidae</taxon>
        <taxon>Dimorphilus</taxon>
    </lineage>
</organism>
<comment type="caution">
    <text evidence="2">The sequence shown here is derived from an EMBL/GenBank/DDBJ whole genome shotgun (WGS) entry which is preliminary data.</text>
</comment>
<sequence length="240" mass="28600">MTERNSVEVWTVLGIYYAIIFLVVIVFHIFYLRKYRISKCDFTEDQSISSPVDEQIQSGSETVGQKAERKRIKDIVELAKLRLEFTNGKQLPVKTRKMKYERSCGDDIRKHISRLTKRFRHNTHQEISLDLIRYCNEEFFKDFKDFRIFERRLDLDYKQTLLDVLNSKIPIGIVPPLWIVLKDGLLYTLDNKLLWLYEQADRFLIHGCKNVVVLFLVHDKLYKGKKKDIPFEIPQVHLQC</sequence>